<dbReference type="SUPFAM" id="SSF55846">
    <property type="entry name" value="N-acetylmuramoyl-L-alanine amidase-like"/>
    <property type="match status" value="1"/>
</dbReference>
<dbReference type="GO" id="GO:0009253">
    <property type="term" value="P:peptidoglycan catabolic process"/>
    <property type="evidence" value="ECO:0007669"/>
    <property type="project" value="InterPro"/>
</dbReference>
<protein>
    <submittedName>
        <fullName evidence="1">N-acetylmuramoyl-L-alanine amidase</fullName>
    </submittedName>
</protein>
<dbReference type="Proteomes" id="UP000315540">
    <property type="component" value="Unassembled WGS sequence"/>
</dbReference>
<name>A0A504JH62_9FLAO</name>
<dbReference type="RefSeq" id="WP_140591361.1">
    <property type="nucleotide sequence ID" value="NZ_VFWZ01000002.1"/>
</dbReference>
<dbReference type="OrthoDB" id="1037861at2"/>
<evidence type="ECO:0000313" key="1">
    <source>
        <dbReference type="EMBL" id="TPN87128.1"/>
    </source>
</evidence>
<evidence type="ECO:0000313" key="2">
    <source>
        <dbReference type="Proteomes" id="UP000315540"/>
    </source>
</evidence>
<sequence>MKKVDYLIIQSTESGEGIPVTKEDIIDLHTTDKKLGGYGFNRPGIDYLIQPDGAMETLVSEDNPTTVDLWGISEGKEGVLGICKHIAYVGGRTEKEVKSKDSRTTAQIKSLEAIVKFYVLKFPKIQVLGLDEAPAMKGKENPAFSVSIWLEEIGVPEINIFKKIKKE</sequence>
<accession>A0A504JH62</accession>
<keyword evidence="2" id="KW-1185">Reference proteome</keyword>
<comment type="caution">
    <text evidence="1">The sequence shown here is derived from an EMBL/GenBank/DDBJ whole genome shotgun (WGS) entry which is preliminary data.</text>
</comment>
<dbReference type="EMBL" id="VFWZ01000002">
    <property type="protein sequence ID" value="TPN87128.1"/>
    <property type="molecule type" value="Genomic_DNA"/>
</dbReference>
<organism evidence="1 2">
    <name type="scientific">Aquimarina algicola</name>
    <dbReference type="NCBI Taxonomy" id="2589995"/>
    <lineage>
        <taxon>Bacteria</taxon>
        <taxon>Pseudomonadati</taxon>
        <taxon>Bacteroidota</taxon>
        <taxon>Flavobacteriia</taxon>
        <taxon>Flavobacteriales</taxon>
        <taxon>Flavobacteriaceae</taxon>
        <taxon>Aquimarina</taxon>
    </lineage>
</organism>
<reference evidence="1 2" key="1">
    <citation type="submission" date="2019-06" db="EMBL/GenBank/DDBJ databases">
        <authorList>
            <person name="Meng X."/>
        </authorList>
    </citation>
    <scope>NUCLEOTIDE SEQUENCE [LARGE SCALE GENOMIC DNA]</scope>
    <source>
        <strain evidence="1 2">M625</strain>
    </source>
</reference>
<dbReference type="AlphaFoldDB" id="A0A504JH62"/>
<dbReference type="InterPro" id="IPR036505">
    <property type="entry name" value="Amidase/PGRP_sf"/>
</dbReference>
<dbReference type="GO" id="GO:0008745">
    <property type="term" value="F:N-acetylmuramoyl-L-alanine amidase activity"/>
    <property type="evidence" value="ECO:0007669"/>
    <property type="project" value="InterPro"/>
</dbReference>
<dbReference type="Gene3D" id="3.40.80.10">
    <property type="entry name" value="Peptidoglycan recognition protein-like"/>
    <property type="match status" value="1"/>
</dbReference>
<proteinExistence type="predicted"/>
<gene>
    <name evidence="1" type="ORF">FHK87_05925</name>
</gene>